<dbReference type="GO" id="GO:0005524">
    <property type="term" value="F:ATP binding"/>
    <property type="evidence" value="ECO:0007669"/>
    <property type="project" value="UniProtKB-KW"/>
</dbReference>
<evidence type="ECO:0000313" key="6">
    <source>
        <dbReference type="Proteomes" id="UP000281915"/>
    </source>
</evidence>
<dbReference type="GO" id="GO:1903806">
    <property type="term" value="P:L-isoleucine import across plasma membrane"/>
    <property type="evidence" value="ECO:0007669"/>
    <property type="project" value="TreeGrafter"/>
</dbReference>
<dbReference type="GO" id="GO:0015192">
    <property type="term" value="F:L-phenylalanine transmembrane transporter activity"/>
    <property type="evidence" value="ECO:0007669"/>
    <property type="project" value="TreeGrafter"/>
</dbReference>
<accession>A0A3M8CBV2</accession>
<dbReference type="SMART" id="SM00382">
    <property type="entry name" value="AAA"/>
    <property type="match status" value="1"/>
</dbReference>
<dbReference type="FunFam" id="3.40.50.300:FF:000421">
    <property type="entry name" value="Branched-chain amino acid ABC transporter ATP-binding protein"/>
    <property type="match status" value="1"/>
</dbReference>
<evidence type="ECO:0000256" key="2">
    <source>
        <dbReference type="ARBA" id="ARBA00022741"/>
    </source>
</evidence>
<dbReference type="InterPro" id="IPR051120">
    <property type="entry name" value="ABC_AA/LPS_Transport"/>
</dbReference>
<dbReference type="EMBL" id="RHHT01000056">
    <property type="protein sequence ID" value="RNB73224.1"/>
    <property type="molecule type" value="Genomic_DNA"/>
</dbReference>
<feature type="domain" description="ABC transporter" evidence="4">
    <location>
        <begin position="3"/>
        <end position="250"/>
    </location>
</feature>
<dbReference type="GO" id="GO:0005304">
    <property type="term" value="F:L-valine transmembrane transporter activity"/>
    <property type="evidence" value="ECO:0007669"/>
    <property type="project" value="TreeGrafter"/>
</dbReference>
<evidence type="ECO:0000259" key="4">
    <source>
        <dbReference type="PROSITE" id="PS50893"/>
    </source>
</evidence>
<dbReference type="SUPFAM" id="SSF52540">
    <property type="entry name" value="P-loop containing nucleoside triphosphate hydrolases"/>
    <property type="match status" value="1"/>
</dbReference>
<dbReference type="PROSITE" id="PS50893">
    <property type="entry name" value="ABC_TRANSPORTER_2"/>
    <property type="match status" value="1"/>
</dbReference>
<dbReference type="RefSeq" id="WP_122915019.1">
    <property type="nucleotide sequence ID" value="NZ_RHHT01000056.1"/>
</dbReference>
<protein>
    <submittedName>
        <fullName evidence="5">ABC transporter ATP-binding protein</fullName>
    </submittedName>
</protein>
<dbReference type="InterPro" id="IPR027417">
    <property type="entry name" value="P-loop_NTPase"/>
</dbReference>
<evidence type="ECO:0000313" key="5">
    <source>
        <dbReference type="EMBL" id="RNB73224.1"/>
    </source>
</evidence>
<dbReference type="CDD" id="cd03219">
    <property type="entry name" value="ABC_Mj1267_LivG_branched"/>
    <property type="match status" value="1"/>
</dbReference>
<dbReference type="Proteomes" id="UP000281915">
    <property type="component" value="Unassembled WGS sequence"/>
</dbReference>
<sequence>MLLQLTNVGKTFGGIKALTDVSFTVSEGEIVGLIGPNGAGKTTIFNMATGIFPPTNGTISFAGHTLNQMPPHKITELGIARTFQNIRLFGHMSALDNVRVGCHTRSQAGFWASLLHTPKQKKEERAVLAKAEELLEFVGLTNVADVRSDTLAYGQQRRLEIARALAAEPKLLLLDEPAAGMIESETKDLTNLIEKIRAMGITILLVEHDMGLVMNLCDKVVCINFGVKIADGKPEEVQNHPDVIEAYLGKEDEEDA</sequence>
<name>A0A3M8CBV2_9BACL</name>
<dbReference type="InterPro" id="IPR003593">
    <property type="entry name" value="AAA+_ATPase"/>
</dbReference>
<evidence type="ECO:0000256" key="3">
    <source>
        <dbReference type="ARBA" id="ARBA00022840"/>
    </source>
</evidence>
<organism evidence="5 6">
    <name type="scientific">Brevibacillus panacihumi</name>
    <dbReference type="NCBI Taxonomy" id="497735"/>
    <lineage>
        <taxon>Bacteria</taxon>
        <taxon>Bacillati</taxon>
        <taxon>Bacillota</taxon>
        <taxon>Bacilli</taxon>
        <taxon>Bacillales</taxon>
        <taxon>Paenibacillaceae</taxon>
        <taxon>Brevibacillus</taxon>
    </lineage>
</organism>
<dbReference type="Pfam" id="PF00005">
    <property type="entry name" value="ABC_tran"/>
    <property type="match status" value="1"/>
</dbReference>
<evidence type="ECO:0000256" key="1">
    <source>
        <dbReference type="ARBA" id="ARBA00022448"/>
    </source>
</evidence>
<keyword evidence="2" id="KW-0547">Nucleotide-binding</keyword>
<dbReference type="InterPro" id="IPR032823">
    <property type="entry name" value="BCA_ABC_TP_C"/>
</dbReference>
<dbReference type="GO" id="GO:0015808">
    <property type="term" value="P:L-alanine transport"/>
    <property type="evidence" value="ECO:0007669"/>
    <property type="project" value="TreeGrafter"/>
</dbReference>
<comment type="caution">
    <text evidence="5">The sequence shown here is derived from an EMBL/GenBank/DDBJ whole genome shotgun (WGS) entry which is preliminary data.</text>
</comment>
<gene>
    <name evidence="5" type="ORF">EDM58_20755</name>
</gene>
<dbReference type="GO" id="GO:0005886">
    <property type="term" value="C:plasma membrane"/>
    <property type="evidence" value="ECO:0007669"/>
    <property type="project" value="TreeGrafter"/>
</dbReference>
<dbReference type="AlphaFoldDB" id="A0A3M8CBV2"/>
<dbReference type="Gene3D" id="3.40.50.300">
    <property type="entry name" value="P-loop containing nucleotide triphosphate hydrolases"/>
    <property type="match status" value="1"/>
</dbReference>
<dbReference type="InterPro" id="IPR017871">
    <property type="entry name" value="ABC_transporter-like_CS"/>
</dbReference>
<dbReference type="Pfam" id="PF12399">
    <property type="entry name" value="BCA_ABC_TP_C"/>
    <property type="match status" value="1"/>
</dbReference>
<dbReference type="InterPro" id="IPR003439">
    <property type="entry name" value="ABC_transporter-like_ATP-bd"/>
</dbReference>
<dbReference type="GO" id="GO:0015188">
    <property type="term" value="F:L-isoleucine transmembrane transporter activity"/>
    <property type="evidence" value="ECO:0007669"/>
    <property type="project" value="TreeGrafter"/>
</dbReference>
<keyword evidence="1" id="KW-0813">Transport</keyword>
<dbReference type="PROSITE" id="PS00211">
    <property type="entry name" value="ABC_TRANSPORTER_1"/>
    <property type="match status" value="1"/>
</dbReference>
<dbReference type="GO" id="GO:1903805">
    <property type="term" value="P:L-valine import across plasma membrane"/>
    <property type="evidence" value="ECO:0007669"/>
    <property type="project" value="TreeGrafter"/>
</dbReference>
<dbReference type="PANTHER" id="PTHR45772:SF7">
    <property type="entry name" value="AMINO ACID ABC TRANSPORTER ATP-BINDING PROTEIN"/>
    <property type="match status" value="1"/>
</dbReference>
<dbReference type="GO" id="GO:0016887">
    <property type="term" value="F:ATP hydrolysis activity"/>
    <property type="evidence" value="ECO:0007669"/>
    <property type="project" value="InterPro"/>
</dbReference>
<proteinExistence type="predicted"/>
<dbReference type="GO" id="GO:0042941">
    <property type="term" value="P:D-alanine transmembrane transport"/>
    <property type="evidence" value="ECO:0007669"/>
    <property type="project" value="TreeGrafter"/>
</dbReference>
<reference evidence="5 6" key="1">
    <citation type="submission" date="2018-10" db="EMBL/GenBank/DDBJ databases">
        <title>Phylogenomics of Brevibacillus.</title>
        <authorList>
            <person name="Dunlap C."/>
        </authorList>
    </citation>
    <scope>NUCLEOTIDE SEQUENCE [LARGE SCALE GENOMIC DNA]</scope>
    <source>
        <strain evidence="5 6">JCM 15085</strain>
    </source>
</reference>
<dbReference type="PANTHER" id="PTHR45772">
    <property type="entry name" value="CONSERVED COMPONENT OF ABC TRANSPORTER FOR NATURAL AMINO ACIDS-RELATED"/>
    <property type="match status" value="1"/>
</dbReference>
<keyword evidence="3 5" id="KW-0067">ATP-binding</keyword>